<dbReference type="InterPro" id="IPR036259">
    <property type="entry name" value="MFS_trans_sf"/>
</dbReference>
<dbReference type="Gene3D" id="1.20.1250.20">
    <property type="entry name" value="MFS general substrate transporter like domains"/>
    <property type="match status" value="1"/>
</dbReference>
<gene>
    <name evidence="7" type="ORF">Airi02_009840</name>
</gene>
<keyword evidence="8" id="KW-1185">Reference proteome</keyword>
<feature type="transmembrane region" description="Helical" evidence="5">
    <location>
        <begin position="404"/>
        <end position="424"/>
    </location>
</feature>
<feature type="transmembrane region" description="Helical" evidence="5">
    <location>
        <begin position="364"/>
        <end position="383"/>
    </location>
</feature>
<feature type="transmembrane region" description="Helical" evidence="5">
    <location>
        <begin position="145"/>
        <end position="166"/>
    </location>
</feature>
<feature type="domain" description="Major facilitator superfamily (MFS) profile" evidence="6">
    <location>
        <begin position="21"/>
        <end position="456"/>
    </location>
</feature>
<accession>A0A9W6RWY8</accession>
<feature type="transmembrane region" description="Helical" evidence="5">
    <location>
        <begin position="310"/>
        <end position="329"/>
    </location>
</feature>
<evidence type="ECO:0000256" key="3">
    <source>
        <dbReference type="ARBA" id="ARBA00022989"/>
    </source>
</evidence>
<evidence type="ECO:0000313" key="7">
    <source>
        <dbReference type="EMBL" id="GLY83054.1"/>
    </source>
</evidence>
<dbReference type="EMBL" id="BSTK01000001">
    <property type="protein sequence ID" value="GLY83054.1"/>
    <property type="molecule type" value="Genomic_DNA"/>
</dbReference>
<feature type="transmembrane region" description="Helical" evidence="5">
    <location>
        <begin position="112"/>
        <end position="133"/>
    </location>
</feature>
<name>A0A9W6RWY8_9ACTN</name>
<feature type="transmembrane region" description="Helical" evidence="5">
    <location>
        <begin position="216"/>
        <end position="234"/>
    </location>
</feature>
<dbReference type="Pfam" id="PF07690">
    <property type="entry name" value="MFS_1"/>
    <property type="match status" value="1"/>
</dbReference>
<feature type="transmembrane region" description="Helical" evidence="5">
    <location>
        <begin position="341"/>
        <end position="358"/>
    </location>
</feature>
<dbReference type="GO" id="GO:0005886">
    <property type="term" value="C:plasma membrane"/>
    <property type="evidence" value="ECO:0007669"/>
    <property type="project" value="UniProtKB-SubCell"/>
</dbReference>
<evidence type="ECO:0000256" key="5">
    <source>
        <dbReference type="SAM" id="Phobius"/>
    </source>
</evidence>
<feature type="transmembrane region" description="Helical" evidence="5">
    <location>
        <begin position="21"/>
        <end position="46"/>
    </location>
</feature>
<keyword evidence="2 5" id="KW-0812">Transmembrane</keyword>
<feature type="transmembrane region" description="Helical" evidence="5">
    <location>
        <begin position="436"/>
        <end position="453"/>
    </location>
</feature>
<dbReference type="PANTHER" id="PTHR42718">
    <property type="entry name" value="MAJOR FACILITATOR SUPERFAMILY MULTIDRUG TRANSPORTER MFSC"/>
    <property type="match status" value="1"/>
</dbReference>
<dbReference type="SUPFAM" id="SSF103473">
    <property type="entry name" value="MFS general substrate transporter"/>
    <property type="match status" value="1"/>
</dbReference>
<sequence>MSTRVTRRPYTRSPETFDRRLLAPMILGSILNPVNSSIIAVALVPIGAALGAPPSQTAWLVSALYLATSIGQPVVGRLIDLYGPRLLFLVGTSLTGIAGLVGLLAPNLVVLVVARVLLGFGTCAGFPAAMSLIRSEAERTGRESPAGVLTALAVSSQTIAVIGPSLGGLLIGLGGWRTTFAVNIPLAAAGLALGLLRLPRTPRPERGPDDRSGLDFPGMALFAAMLISLLFFLMNPRLTYWYLPVVTVLAAAAFAFVELRREEPFIDLRVLGGNLPLLATYARTLLAYVVSYSFLYGYTQWLEQGRGLSSSQAGLMQLPLFLTGILVSTTTGRRKEIRGKLLVGAACQLVACALLTAFGSHSAIWILVAVALVFGVPQGLNSLALQNAVYHQAEPARMGSSAGLLRTFMYLGAIVSAAATGAVFPHRADTAGLHHLAWFMLAVSALFLAITAADRSLRRIGRTARPD</sequence>
<comment type="caution">
    <text evidence="7">The sequence shown here is derived from an EMBL/GenBank/DDBJ whole genome shotgun (WGS) entry which is preliminary data.</text>
</comment>
<feature type="transmembrane region" description="Helical" evidence="5">
    <location>
        <begin position="278"/>
        <end position="298"/>
    </location>
</feature>
<dbReference type="RefSeq" id="WP_285567091.1">
    <property type="nucleotide sequence ID" value="NZ_BSTK01000001.1"/>
</dbReference>
<keyword evidence="4 5" id="KW-0472">Membrane</keyword>
<evidence type="ECO:0000313" key="8">
    <source>
        <dbReference type="Proteomes" id="UP001165074"/>
    </source>
</evidence>
<feature type="transmembrane region" description="Helical" evidence="5">
    <location>
        <begin position="240"/>
        <end position="257"/>
    </location>
</feature>
<comment type="subcellular location">
    <subcellularLocation>
        <location evidence="1">Cell membrane</location>
        <topology evidence="1">Multi-pass membrane protein</topology>
    </subcellularLocation>
</comment>
<dbReference type="GO" id="GO:0022857">
    <property type="term" value="F:transmembrane transporter activity"/>
    <property type="evidence" value="ECO:0007669"/>
    <property type="project" value="InterPro"/>
</dbReference>
<keyword evidence="3 5" id="KW-1133">Transmembrane helix</keyword>
<proteinExistence type="predicted"/>
<dbReference type="AlphaFoldDB" id="A0A9W6RWY8"/>
<organism evidence="7 8">
    <name type="scientific">Actinoallomurus iriomotensis</name>
    <dbReference type="NCBI Taxonomy" id="478107"/>
    <lineage>
        <taxon>Bacteria</taxon>
        <taxon>Bacillati</taxon>
        <taxon>Actinomycetota</taxon>
        <taxon>Actinomycetes</taxon>
        <taxon>Streptosporangiales</taxon>
        <taxon>Thermomonosporaceae</taxon>
        <taxon>Actinoallomurus</taxon>
    </lineage>
</organism>
<evidence type="ECO:0000256" key="1">
    <source>
        <dbReference type="ARBA" id="ARBA00004651"/>
    </source>
</evidence>
<dbReference type="PANTHER" id="PTHR42718:SF39">
    <property type="entry name" value="ACTINORHODIN TRANSPORTER-RELATED"/>
    <property type="match status" value="1"/>
</dbReference>
<feature type="transmembrane region" description="Helical" evidence="5">
    <location>
        <begin position="178"/>
        <end position="196"/>
    </location>
</feature>
<evidence type="ECO:0000256" key="2">
    <source>
        <dbReference type="ARBA" id="ARBA00022692"/>
    </source>
</evidence>
<evidence type="ECO:0000256" key="4">
    <source>
        <dbReference type="ARBA" id="ARBA00023136"/>
    </source>
</evidence>
<dbReference type="InterPro" id="IPR011701">
    <property type="entry name" value="MFS"/>
</dbReference>
<dbReference type="PROSITE" id="PS50850">
    <property type="entry name" value="MFS"/>
    <property type="match status" value="1"/>
</dbReference>
<protein>
    <submittedName>
        <fullName evidence="7">MFS transporter</fullName>
    </submittedName>
</protein>
<reference evidence="7" key="1">
    <citation type="submission" date="2023-03" db="EMBL/GenBank/DDBJ databases">
        <title>Actinoallomurus iriomotensis NBRC 103684.</title>
        <authorList>
            <person name="Ichikawa N."/>
            <person name="Sato H."/>
            <person name="Tonouchi N."/>
        </authorList>
    </citation>
    <scope>NUCLEOTIDE SEQUENCE</scope>
    <source>
        <strain evidence="7">NBRC 103684</strain>
    </source>
</reference>
<evidence type="ECO:0000259" key="6">
    <source>
        <dbReference type="PROSITE" id="PS50850"/>
    </source>
</evidence>
<feature type="transmembrane region" description="Helical" evidence="5">
    <location>
        <begin position="86"/>
        <end position="106"/>
    </location>
</feature>
<dbReference type="InterPro" id="IPR020846">
    <property type="entry name" value="MFS_dom"/>
</dbReference>
<feature type="transmembrane region" description="Helical" evidence="5">
    <location>
        <begin position="58"/>
        <end position="79"/>
    </location>
</feature>
<dbReference type="Proteomes" id="UP001165074">
    <property type="component" value="Unassembled WGS sequence"/>
</dbReference>